<dbReference type="STRING" id="472175.EL18_01406"/>
<name>A0A084UBN9_9HYPH</name>
<dbReference type="GO" id="GO:0006259">
    <property type="term" value="P:DNA metabolic process"/>
    <property type="evidence" value="ECO:0007669"/>
    <property type="project" value="InterPro"/>
</dbReference>
<dbReference type="eggNOG" id="COG3723">
    <property type="taxonomic scope" value="Bacteria"/>
</dbReference>
<feature type="compositionally biased region" description="Acidic residues" evidence="1">
    <location>
        <begin position="307"/>
        <end position="319"/>
    </location>
</feature>
<dbReference type="GO" id="GO:0003677">
    <property type="term" value="F:DNA binding"/>
    <property type="evidence" value="ECO:0007669"/>
    <property type="project" value="InterPro"/>
</dbReference>
<dbReference type="OrthoDB" id="5124088at2"/>
<evidence type="ECO:0000313" key="3">
    <source>
        <dbReference type="Proteomes" id="UP000053675"/>
    </source>
</evidence>
<evidence type="ECO:0000256" key="1">
    <source>
        <dbReference type="SAM" id="MobiDB-lite"/>
    </source>
</evidence>
<feature type="compositionally biased region" description="Polar residues" evidence="1">
    <location>
        <begin position="269"/>
        <end position="283"/>
    </location>
</feature>
<evidence type="ECO:0000313" key="2">
    <source>
        <dbReference type="EMBL" id="KFB10375.1"/>
    </source>
</evidence>
<proteinExistence type="predicted"/>
<comment type="caution">
    <text evidence="2">The sequence shown here is derived from an EMBL/GenBank/DDBJ whole genome shotgun (WGS) entry which is preliminary data.</text>
</comment>
<dbReference type="InterPro" id="IPR018330">
    <property type="entry name" value="RecT_fam"/>
</dbReference>
<dbReference type="PATRIC" id="fig|472175.3.peg.1421"/>
<dbReference type="EMBL" id="JMQM01000001">
    <property type="protein sequence ID" value="KFB10375.1"/>
    <property type="molecule type" value="Genomic_DNA"/>
</dbReference>
<dbReference type="Pfam" id="PF03837">
    <property type="entry name" value="RecT"/>
    <property type="match status" value="1"/>
</dbReference>
<keyword evidence="3" id="KW-1185">Reference proteome</keyword>
<accession>A0A084UBN9</accession>
<dbReference type="InterPro" id="IPR004590">
    <property type="entry name" value="ssDNA_annealing_RecT"/>
</dbReference>
<sequence>MNQIATSTQRELAEKDKFRQQMKGQSEAFCEALIGSNIPPEKFQRVVATAVMTDTNILFADRKSLMEATMRAAQDGLLPDKREGAFVLFKNRVQWMPMIGGIIKKIHQSGDISLITAKVVYGGDTYRTWVDDEGEHVLYEPAEEPDHNVIRQVFAMAKTKDGTLYVEALTTRDIEKIRSVSRSGEKGPWKDWWEEMAKKSAIRRLAKRLPLSSDIHDLIQRDNEMYDLSRAPEPRQSVMARFRASATPQIEMDRGEGFDIDHITRETGTLTSEDAEQVSSASPSLADEGDGADPAPETPSTVATESEPAEAADQAEEASTEQASTPEASHGDEAGASSAVNPQTYAAMTECIDRLLGAATDTSGGDVEKRKEKVEKFAAAWCNELPDHTAFVDKCKDTALRIAEKPAERAKAEEYLKAKLPEVEA</sequence>
<dbReference type="NCBIfam" id="TIGR00616">
    <property type="entry name" value="rect"/>
    <property type="match status" value="1"/>
</dbReference>
<reference evidence="2 3" key="1">
    <citation type="submission" date="2014-05" db="EMBL/GenBank/DDBJ databases">
        <title>Draft Genome Sequence of Nitratireductor basaltis Strain UMTGB225, A Marine Bacterium Isolated from Green Barrel Tunicate.</title>
        <authorList>
            <person name="Gan H.Y."/>
        </authorList>
    </citation>
    <scope>NUCLEOTIDE SEQUENCE [LARGE SCALE GENOMIC DNA]</scope>
    <source>
        <strain evidence="2 3">UMTGB225</strain>
    </source>
</reference>
<feature type="region of interest" description="Disordered" evidence="1">
    <location>
        <begin position="269"/>
        <end position="337"/>
    </location>
</feature>
<protein>
    <submittedName>
        <fullName evidence="2">Uncharacterized protein</fullName>
    </submittedName>
</protein>
<gene>
    <name evidence="2" type="primary">recT</name>
    <name evidence="2" type="ORF">EL18_01406</name>
</gene>
<dbReference type="AlphaFoldDB" id="A0A084UBN9"/>
<dbReference type="Proteomes" id="UP000053675">
    <property type="component" value="Unassembled WGS sequence"/>
</dbReference>
<organism evidence="2 3">
    <name type="scientific">Nitratireductor basaltis</name>
    <dbReference type="NCBI Taxonomy" id="472175"/>
    <lineage>
        <taxon>Bacteria</taxon>
        <taxon>Pseudomonadati</taxon>
        <taxon>Pseudomonadota</taxon>
        <taxon>Alphaproteobacteria</taxon>
        <taxon>Hyphomicrobiales</taxon>
        <taxon>Phyllobacteriaceae</taxon>
        <taxon>Nitratireductor</taxon>
    </lineage>
</organism>
<dbReference type="RefSeq" id="WP_051913842.1">
    <property type="nucleotide sequence ID" value="NZ_JMQM01000001.1"/>
</dbReference>